<sequence>MPENAAFAPAHHAPDPDAVAVYGHASTYLSQAANGALQTLLFLIERREPIIILTGVAGIGKTELARRIAREWRGMFPGLLLVDRAATLNADATAADLLIVDEAEELDEKGAGILLFRASQVALPTILVAARPGEIQHLPESNEIPNVVLAPFTANEVKQLASSLSAAAPLSNDVLEKICAYAHGRPRIVRSLLRTAAVEARLDNAAELMPRHIDAAAAYIAAAQPGEAGMSARDVSLDIAQTAKAAVPERVSPPPSPFPADAHDPVTAPPKTPRLAVIAWLLVLAACLGIWIALAGDDEDATPADVSISADPGPTIADFPLPDLSEPNTPTAAAPPEDAGSAEAPQI</sequence>
<feature type="region of interest" description="Disordered" evidence="1">
    <location>
        <begin position="305"/>
        <end position="347"/>
    </location>
</feature>
<dbReference type="SMART" id="SM00382">
    <property type="entry name" value="AAA"/>
    <property type="match status" value="1"/>
</dbReference>
<evidence type="ECO:0000259" key="3">
    <source>
        <dbReference type="SMART" id="SM00382"/>
    </source>
</evidence>
<keyword evidence="2" id="KW-0812">Transmembrane</keyword>
<dbReference type="GO" id="GO:0005524">
    <property type="term" value="F:ATP binding"/>
    <property type="evidence" value="ECO:0007669"/>
    <property type="project" value="UniProtKB-KW"/>
</dbReference>
<keyword evidence="5" id="KW-1185">Reference proteome</keyword>
<dbReference type="Proteomes" id="UP000722336">
    <property type="component" value="Unassembled WGS sequence"/>
</dbReference>
<keyword evidence="4" id="KW-0547">Nucleotide-binding</keyword>
<dbReference type="RefSeq" id="WP_218445042.1">
    <property type="nucleotide sequence ID" value="NZ_JAGSPA010000002.1"/>
</dbReference>
<dbReference type="EMBL" id="JAGSPA010000002">
    <property type="protein sequence ID" value="MBV7256410.1"/>
    <property type="molecule type" value="Genomic_DNA"/>
</dbReference>
<gene>
    <name evidence="4" type="ORF">KCG44_06380</name>
</gene>
<evidence type="ECO:0000256" key="2">
    <source>
        <dbReference type="SAM" id="Phobius"/>
    </source>
</evidence>
<protein>
    <submittedName>
        <fullName evidence="4">ATP-binding protein</fullName>
    </submittedName>
</protein>
<keyword evidence="4" id="KW-0067">ATP-binding</keyword>
<comment type="caution">
    <text evidence="4">The sequence shown here is derived from an EMBL/GenBank/DDBJ whole genome shotgun (WGS) entry which is preliminary data.</text>
</comment>
<evidence type="ECO:0000313" key="5">
    <source>
        <dbReference type="Proteomes" id="UP000722336"/>
    </source>
</evidence>
<dbReference type="InterPro" id="IPR003593">
    <property type="entry name" value="AAA+_ATPase"/>
</dbReference>
<evidence type="ECO:0000313" key="4">
    <source>
        <dbReference type="EMBL" id="MBV7256410.1"/>
    </source>
</evidence>
<proteinExistence type="predicted"/>
<accession>A0ABS6SDT1</accession>
<feature type="domain" description="AAA+ ATPase" evidence="3">
    <location>
        <begin position="47"/>
        <end position="141"/>
    </location>
</feature>
<keyword evidence="2" id="KW-0472">Membrane</keyword>
<keyword evidence="2" id="KW-1133">Transmembrane helix</keyword>
<feature type="transmembrane region" description="Helical" evidence="2">
    <location>
        <begin position="275"/>
        <end position="294"/>
    </location>
</feature>
<organism evidence="4 5">
    <name type="scientific">Pacificimonas pallii</name>
    <dbReference type="NCBI Taxonomy" id="2827236"/>
    <lineage>
        <taxon>Bacteria</taxon>
        <taxon>Pseudomonadati</taxon>
        <taxon>Pseudomonadota</taxon>
        <taxon>Alphaproteobacteria</taxon>
        <taxon>Sphingomonadales</taxon>
        <taxon>Sphingosinicellaceae</taxon>
        <taxon>Pacificimonas</taxon>
    </lineage>
</organism>
<evidence type="ECO:0000256" key="1">
    <source>
        <dbReference type="SAM" id="MobiDB-lite"/>
    </source>
</evidence>
<name>A0ABS6SDT1_9SPHN</name>
<reference evidence="4 5" key="1">
    <citation type="submission" date="2021-04" db="EMBL/GenBank/DDBJ databases">
        <authorList>
            <person name="Pira H."/>
            <person name="Risdian C."/>
            <person name="Wink J."/>
        </authorList>
    </citation>
    <scope>NUCLEOTIDE SEQUENCE [LARGE SCALE GENOMIC DNA]</scope>
    <source>
        <strain evidence="4 5">WHA3</strain>
    </source>
</reference>